<dbReference type="PANTHER" id="PTHR30055:SF234">
    <property type="entry name" value="HTH-TYPE TRANSCRIPTIONAL REGULATOR BETI"/>
    <property type="match status" value="1"/>
</dbReference>
<name>C7Q9V4_CATAD</name>
<dbReference type="PROSITE" id="PS50977">
    <property type="entry name" value="HTH_TETR_2"/>
    <property type="match status" value="1"/>
</dbReference>
<evidence type="ECO:0000256" key="2">
    <source>
        <dbReference type="ARBA" id="ARBA00023015"/>
    </source>
</evidence>
<dbReference type="STRING" id="479433.Caci_7448"/>
<evidence type="ECO:0000313" key="7">
    <source>
        <dbReference type="EMBL" id="ACU76273.1"/>
    </source>
</evidence>
<reference evidence="7 8" key="1">
    <citation type="journal article" date="2009" name="Stand. Genomic Sci.">
        <title>Complete genome sequence of Catenulispora acidiphila type strain (ID 139908).</title>
        <authorList>
            <person name="Copeland A."/>
            <person name="Lapidus A."/>
            <person name="Glavina Del Rio T."/>
            <person name="Nolan M."/>
            <person name="Lucas S."/>
            <person name="Chen F."/>
            <person name="Tice H."/>
            <person name="Cheng J.F."/>
            <person name="Bruce D."/>
            <person name="Goodwin L."/>
            <person name="Pitluck S."/>
            <person name="Mikhailova N."/>
            <person name="Pati A."/>
            <person name="Ivanova N."/>
            <person name="Mavromatis K."/>
            <person name="Chen A."/>
            <person name="Palaniappan K."/>
            <person name="Chain P."/>
            <person name="Land M."/>
            <person name="Hauser L."/>
            <person name="Chang Y.J."/>
            <person name="Jeffries C.D."/>
            <person name="Chertkov O."/>
            <person name="Brettin T."/>
            <person name="Detter J.C."/>
            <person name="Han C."/>
            <person name="Ali Z."/>
            <person name="Tindall B.J."/>
            <person name="Goker M."/>
            <person name="Bristow J."/>
            <person name="Eisen J.A."/>
            <person name="Markowitz V."/>
            <person name="Hugenholtz P."/>
            <person name="Kyrpides N.C."/>
            <person name="Klenk H.P."/>
        </authorList>
    </citation>
    <scope>NUCLEOTIDE SEQUENCE [LARGE SCALE GENOMIC DNA]</scope>
    <source>
        <strain evidence="8">DSM 44928 / JCM 14897 / NBRC 102108 / NRRL B-24433 / ID139908</strain>
    </source>
</reference>
<accession>C7Q9V4</accession>
<evidence type="ECO:0000313" key="8">
    <source>
        <dbReference type="Proteomes" id="UP000000851"/>
    </source>
</evidence>
<evidence type="ECO:0000256" key="1">
    <source>
        <dbReference type="ARBA" id="ARBA00022491"/>
    </source>
</evidence>
<feature type="DNA-binding region" description="H-T-H motif" evidence="5">
    <location>
        <begin position="31"/>
        <end position="50"/>
    </location>
</feature>
<feature type="domain" description="HTH tetR-type" evidence="6">
    <location>
        <begin position="8"/>
        <end position="68"/>
    </location>
</feature>
<evidence type="ECO:0000259" key="6">
    <source>
        <dbReference type="PROSITE" id="PS50977"/>
    </source>
</evidence>
<dbReference type="RefSeq" id="WP_015795998.1">
    <property type="nucleotide sequence ID" value="NC_013131.1"/>
</dbReference>
<dbReference type="Pfam" id="PF13977">
    <property type="entry name" value="TetR_C_6"/>
    <property type="match status" value="1"/>
</dbReference>
<keyword evidence="3 5" id="KW-0238">DNA-binding</keyword>
<dbReference type="eggNOG" id="COG1309">
    <property type="taxonomic scope" value="Bacteria"/>
</dbReference>
<evidence type="ECO:0000256" key="3">
    <source>
        <dbReference type="ARBA" id="ARBA00023125"/>
    </source>
</evidence>
<evidence type="ECO:0000256" key="5">
    <source>
        <dbReference type="PROSITE-ProRule" id="PRU00335"/>
    </source>
</evidence>
<dbReference type="InParanoid" id="C7Q9V4"/>
<evidence type="ECO:0000256" key="4">
    <source>
        <dbReference type="ARBA" id="ARBA00023163"/>
    </source>
</evidence>
<dbReference type="InterPro" id="IPR039538">
    <property type="entry name" value="BetI_C"/>
</dbReference>
<dbReference type="InterPro" id="IPR050109">
    <property type="entry name" value="HTH-type_TetR-like_transc_reg"/>
</dbReference>
<dbReference type="Gene3D" id="1.10.357.10">
    <property type="entry name" value="Tetracycline Repressor, domain 2"/>
    <property type="match status" value="1"/>
</dbReference>
<dbReference type="GO" id="GO:0000976">
    <property type="term" value="F:transcription cis-regulatory region binding"/>
    <property type="evidence" value="ECO:0007669"/>
    <property type="project" value="TreeGrafter"/>
</dbReference>
<dbReference type="PANTHER" id="PTHR30055">
    <property type="entry name" value="HTH-TYPE TRANSCRIPTIONAL REGULATOR RUTR"/>
    <property type="match status" value="1"/>
</dbReference>
<dbReference type="OrthoDB" id="3474596at2"/>
<sequence length="212" mass="23091">MSAEARTEQTRAAILRAACEVIAETGFEKVRMRMVAERAGVSTAALHYHFATREKLFLEALRFSYDTTGSAEGKADPPAEAPQTWLLARAIDDCLPGDTELRRDFLLWQELHLRAVRDPDSRTVARDLYANLRDWIAGIVRDGQSAGEFGPCDVGRFADLVIALTDGYGARILLGASALTLDDARDQIWAVVAPQLGVHTPIPAAGTRTAAV</sequence>
<dbReference type="Pfam" id="PF00440">
    <property type="entry name" value="TetR_N"/>
    <property type="match status" value="1"/>
</dbReference>
<keyword evidence="2" id="KW-0805">Transcription regulation</keyword>
<keyword evidence="8" id="KW-1185">Reference proteome</keyword>
<dbReference type="HOGENOM" id="CLU_069356_15_3_11"/>
<organism evidence="7 8">
    <name type="scientific">Catenulispora acidiphila (strain DSM 44928 / JCM 14897 / NBRC 102108 / NRRL B-24433 / ID139908)</name>
    <dbReference type="NCBI Taxonomy" id="479433"/>
    <lineage>
        <taxon>Bacteria</taxon>
        <taxon>Bacillati</taxon>
        <taxon>Actinomycetota</taxon>
        <taxon>Actinomycetes</taxon>
        <taxon>Catenulisporales</taxon>
        <taxon>Catenulisporaceae</taxon>
        <taxon>Catenulispora</taxon>
    </lineage>
</organism>
<keyword evidence="1" id="KW-0678">Repressor</keyword>
<dbReference type="InterPro" id="IPR009057">
    <property type="entry name" value="Homeodomain-like_sf"/>
</dbReference>
<dbReference type="GO" id="GO:0003700">
    <property type="term" value="F:DNA-binding transcription factor activity"/>
    <property type="evidence" value="ECO:0007669"/>
    <property type="project" value="TreeGrafter"/>
</dbReference>
<dbReference type="InterPro" id="IPR036271">
    <property type="entry name" value="Tet_transcr_reg_TetR-rel_C_sf"/>
</dbReference>
<protein>
    <submittedName>
        <fullName evidence="7">Transcriptional regulator, TetR family</fullName>
    </submittedName>
</protein>
<proteinExistence type="predicted"/>
<dbReference type="Proteomes" id="UP000000851">
    <property type="component" value="Chromosome"/>
</dbReference>
<dbReference type="EMBL" id="CP001700">
    <property type="protein sequence ID" value="ACU76273.1"/>
    <property type="molecule type" value="Genomic_DNA"/>
</dbReference>
<gene>
    <name evidence="7" type="ordered locus">Caci_7448</name>
</gene>
<dbReference type="InterPro" id="IPR001647">
    <property type="entry name" value="HTH_TetR"/>
</dbReference>
<dbReference type="SUPFAM" id="SSF48498">
    <property type="entry name" value="Tetracyclin repressor-like, C-terminal domain"/>
    <property type="match status" value="1"/>
</dbReference>
<dbReference type="SUPFAM" id="SSF46689">
    <property type="entry name" value="Homeodomain-like"/>
    <property type="match status" value="1"/>
</dbReference>
<dbReference type="AlphaFoldDB" id="C7Q9V4"/>
<keyword evidence="4" id="KW-0804">Transcription</keyword>
<dbReference type="PRINTS" id="PR00455">
    <property type="entry name" value="HTHTETR"/>
</dbReference>
<dbReference type="KEGG" id="cai:Caci_7448"/>